<dbReference type="Proteomes" id="UP000315164">
    <property type="component" value="Unassembled WGS sequence"/>
</dbReference>
<keyword evidence="2" id="KW-1003">Cell membrane</keyword>
<evidence type="ECO:0000256" key="1">
    <source>
        <dbReference type="ARBA" id="ARBA00004651"/>
    </source>
</evidence>
<dbReference type="Proteomes" id="UP000318394">
    <property type="component" value="Unassembled WGS sequence"/>
</dbReference>
<evidence type="ECO:0000313" key="8">
    <source>
        <dbReference type="EMBL" id="STY64988.1"/>
    </source>
</evidence>
<dbReference type="SUPFAM" id="SSF103473">
    <property type="entry name" value="MFS general substrate transporter"/>
    <property type="match status" value="1"/>
</dbReference>
<evidence type="ECO:0000313" key="12">
    <source>
        <dbReference type="Proteomes" id="UP000254802"/>
    </source>
</evidence>
<dbReference type="GO" id="GO:0022857">
    <property type="term" value="F:transmembrane transporter activity"/>
    <property type="evidence" value="ECO:0007669"/>
    <property type="project" value="TreeGrafter"/>
</dbReference>
<comment type="subcellular location">
    <subcellularLocation>
        <location evidence="1">Cell membrane</location>
        <topology evidence="1">Multi-pass membrane protein</topology>
    </subcellularLocation>
</comment>
<evidence type="ECO:0000256" key="4">
    <source>
        <dbReference type="ARBA" id="ARBA00022989"/>
    </source>
</evidence>
<feature type="transmembrane region" description="Helical" evidence="6">
    <location>
        <begin position="94"/>
        <end position="111"/>
    </location>
</feature>
<dbReference type="InterPro" id="IPR050189">
    <property type="entry name" value="MFS_Efflux_Transporters"/>
</dbReference>
<keyword evidence="5 6" id="KW-0472">Membrane</keyword>
<dbReference type="KEGG" id="mhaq:WC39_06495"/>
<dbReference type="KEGG" id="mhay:VK67_06500"/>
<accession>A0A248ZZ66</accession>
<evidence type="ECO:0000313" key="9">
    <source>
        <dbReference type="EMBL" id="TRB38880.1"/>
    </source>
</evidence>
<dbReference type="InterPro" id="IPR036259">
    <property type="entry name" value="MFS_trans_sf"/>
</dbReference>
<evidence type="ECO:0000313" key="14">
    <source>
        <dbReference type="Proteomes" id="UP000318394"/>
    </source>
</evidence>
<feature type="transmembrane region" description="Helical" evidence="6">
    <location>
        <begin position="12"/>
        <end position="32"/>
    </location>
</feature>
<dbReference type="PANTHER" id="PTHR43124">
    <property type="entry name" value="PURINE EFFLUX PUMP PBUE"/>
    <property type="match status" value="1"/>
</dbReference>
<dbReference type="EMBL" id="UGPN01000002">
    <property type="protein sequence ID" value="STY61562.1"/>
    <property type="molecule type" value="Genomic_DNA"/>
</dbReference>
<dbReference type="EMBL" id="VAJI01000005">
    <property type="protein sequence ID" value="TRB38880.1"/>
    <property type="molecule type" value="Genomic_DNA"/>
</dbReference>
<organism evidence="10 13">
    <name type="scientific">Mannheimia haemolytica</name>
    <name type="common">Pasteurella haemolytica</name>
    <dbReference type="NCBI Taxonomy" id="75985"/>
    <lineage>
        <taxon>Bacteria</taxon>
        <taxon>Pseudomonadati</taxon>
        <taxon>Pseudomonadota</taxon>
        <taxon>Gammaproteobacteria</taxon>
        <taxon>Pasteurellales</taxon>
        <taxon>Pasteurellaceae</taxon>
        <taxon>Mannheimia</taxon>
    </lineage>
</organism>
<keyword evidence="4 6" id="KW-1133">Transmembrane helix</keyword>
<evidence type="ECO:0000313" key="13">
    <source>
        <dbReference type="Proteomes" id="UP000315164"/>
    </source>
</evidence>
<evidence type="ECO:0000256" key="3">
    <source>
        <dbReference type="ARBA" id="ARBA00022692"/>
    </source>
</evidence>
<keyword evidence="3 6" id="KW-0812">Transmembrane</keyword>
<evidence type="ECO:0000313" key="10">
    <source>
        <dbReference type="EMBL" id="TRB75572.1"/>
    </source>
</evidence>
<feature type="transmembrane region" description="Helical" evidence="6">
    <location>
        <begin position="53"/>
        <end position="74"/>
    </location>
</feature>
<proteinExistence type="predicted"/>
<evidence type="ECO:0000256" key="2">
    <source>
        <dbReference type="ARBA" id="ARBA00022475"/>
    </source>
</evidence>
<dbReference type="Proteomes" id="UP000254031">
    <property type="component" value="Unassembled WGS sequence"/>
</dbReference>
<evidence type="ECO:0000256" key="5">
    <source>
        <dbReference type="ARBA" id="ARBA00023136"/>
    </source>
</evidence>
<keyword evidence="14" id="KW-1185">Reference proteome</keyword>
<gene>
    <name evidence="7" type="primary">sotB_1</name>
    <name evidence="10" type="ORF">FEA53_04030</name>
    <name evidence="9" type="ORF">FEB89_04035</name>
    <name evidence="7" type="ORF">NCTC10638_02780</name>
    <name evidence="8" type="ORF">NCTC9380_00240</name>
</gene>
<dbReference type="GO" id="GO:0005886">
    <property type="term" value="C:plasma membrane"/>
    <property type="evidence" value="ECO:0007669"/>
    <property type="project" value="UniProtKB-SubCell"/>
</dbReference>
<reference evidence="13 14" key="2">
    <citation type="journal article" date="2019" name="Vet. Microbiol.">
        <title>Genetic characterization of susceptible and multi-drug resistant Mannheimia haemolytica isolated from high-risk stocker calves prior to and after antimicrobial metaphylaxis.</title>
        <authorList>
            <person name="Snyder E.R."/>
            <person name="Alvarez-Narvaez S."/>
            <person name="Credille B.C."/>
        </authorList>
    </citation>
    <scope>NUCLEOTIDE SEQUENCE [LARGE SCALE GENOMIC DNA]</scope>
    <source>
        <strain evidence="10 13">UGA-R5-128-1</strain>
        <strain evidence="9 14">UGA-R7-163-1</strain>
    </source>
</reference>
<dbReference type="OrthoDB" id="9788453at2"/>
<dbReference type="EMBL" id="VAJB01000005">
    <property type="protein sequence ID" value="TRB75572.1"/>
    <property type="molecule type" value="Genomic_DNA"/>
</dbReference>
<dbReference type="EMBL" id="UGPL01000006">
    <property type="protein sequence ID" value="STY64988.1"/>
    <property type="molecule type" value="Genomic_DNA"/>
</dbReference>
<dbReference type="PANTHER" id="PTHR43124:SF4">
    <property type="entry name" value="SUGAR EFFLUX TRANSPORTER"/>
    <property type="match status" value="1"/>
</dbReference>
<dbReference type="AlphaFoldDB" id="A0A248ZZ66"/>
<evidence type="ECO:0000313" key="11">
    <source>
        <dbReference type="Proteomes" id="UP000254031"/>
    </source>
</evidence>
<evidence type="ECO:0000313" key="7">
    <source>
        <dbReference type="EMBL" id="STY61562.1"/>
    </source>
</evidence>
<protein>
    <submittedName>
        <fullName evidence="10">MFS transporter</fullName>
    </submittedName>
    <submittedName>
        <fullName evidence="7">Sugar efflux transporter</fullName>
    </submittedName>
</protein>
<name>A0A248ZZ66_MANHA</name>
<evidence type="ECO:0000256" key="6">
    <source>
        <dbReference type="SAM" id="Phobius"/>
    </source>
</evidence>
<dbReference type="STRING" id="75985.WC39_06495"/>
<dbReference type="Proteomes" id="UP000254802">
    <property type="component" value="Unassembled WGS sequence"/>
</dbReference>
<reference evidence="11 12" key="1">
    <citation type="submission" date="2018-06" db="EMBL/GenBank/DDBJ databases">
        <authorList>
            <consortium name="Pathogen Informatics"/>
            <person name="Doyle S."/>
        </authorList>
    </citation>
    <scope>NUCLEOTIDE SEQUENCE [LARGE SCALE GENOMIC DNA]</scope>
    <source>
        <strain evidence="7 12">NCTC10638</strain>
        <strain evidence="8 11">NCTC9380</strain>
    </source>
</reference>
<sequence length="126" mass="14642">METLAIFLFSEIWKFDFVFTFIFKILKINVFFSDLINMKLARKAQRRLSFLRVFSLAFAAFIVNTTEFIPIALLSDIASSFQMEPSSAGIMMTVYAWVVFLLSLPLMLLTANMERKRLLLMLFMGE</sequence>